<dbReference type="GO" id="GO:0004180">
    <property type="term" value="F:carboxypeptidase activity"/>
    <property type="evidence" value="ECO:0007669"/>
    <property type="project" value="UniProtKB-KW"/>
</dbReference>
<evidence type="ECO:0000313" key="2">
    <source>
        <dbReference type="EMBL" id="EOR24960.1"/>
    </source>
</evidence>
<gene>
    <name evidence="2" type="ORF">A500_11464</name>
</gene>
<protein>
    <submittedName>
        <fullName evidence="2">D-alanyl-D-alanine carboxypeptidase</fullName>
    </submittedName>
</protein>
<dbReference type="GO" id="GO:0006508">
    <property type="term" value="P:proteolysis"/>
    <property type="evidence" value="ECO:0007669"/>
    <property type="project" value="InterPro"/>
</dbReference>
<dbReference type="InterPro" id="IPR058193">
    <property type="entry name" value="VanY/YodJ_core_dom"/>
</dbReference>
<dbReference type="EMBL" id="ASRV01000133">
    <property type="protein sequence ID" value="EOR24960.1"/>
    <property type="molecule type" value="Genomic_DNA"/>
</dbReference>
<keyword evidence="2" id="KW-0121">Carboxypeptidase</keyword>
<reference evidence="2 3" key="1">
    <citation type="submission" date="2013-03" db="EMBL/GenBank/DDBJ databases">
        <title>Whole genome shotgun sequencing of Clostridium sartagoforme AAU1.</title>
        <authorList>
            <person name="Joshi C.G."/>
            <person name="Duggirala S.M."/>
            <person name="Nathani N.M."/>
            <person name="Bhatt V.D."/>
            <person name="Patel A.K."/>
            <person name="Pandya P.R."/>
            <person name="KaPatel J.A."/>
        </authorList>
    </citation>
    <scope>NUCLEOTIDE SEQUENCE [LARGE SCALE GENOMIC DNA]</scope>
    <source>
        <strain evidence="2 3">AAU1</strain>
    </source>
</reference>
<dbReference type="AlphaFoldDB" id="R9C7J5"/>
<dbReference type="InterPro" id="IPR009045">
    <property type="entry name" value="Zn_M74/Hedgehog-like"/>
</dbReference>
<dbReference type="InterPro" id="IPR003709">
    <property type="entry name" value="VanY-like_core_dom"/>
</dbReference>
<dbReference type="PANTHER" id="PTHR34385:SF1">
    <property type="entry name" value="PEPTIDOGLYCAN L-ALANYL-D-GLUTAMATE ENDOPEPTIDASE CWLK"/>
    <property type="match status" value="1"/>
</dbReference>
<proteinExistence type="predicted"/>
<evidence type="ECO:0000313" key="3">
    <source>
        <dbReference type="Proteomes" id="UP000013988"/>
    </source>
</evidence>
<dbReference type="RefSeq" id="WP_016207628.1">
    <property type="nucleotide sequence ID" value="NZ_ASRV01000133.1"/>
</dbReference>
<feature type="domain" description="D-alanyl-D-alanine carboxypeptidase-like core" evidence="1">
    <location>
        <begin position="96"/>
        <end position="223"/>
    </location>
</feature>
<dbReference type="PANTHER" id="PTHR34385">
    <property type="entry name" value="D-ALANYL-D-ALANINE CARBOXYPEPTIDASE"/>
    <property type="match status" value="1"/>
</dbReference>
<dbReference type="OrthoDB" id="9792074at2"/>
<name>R9C7J5_9CLOT</name>
<evidence type="ECO:0000259" key="1">
    <source>
        <dbReference type="Pfam" id="PF02557"/>
    </source>
</evidence>
<dbReference type="MEROPS" id="M15.024"/>
<dbReference type="Pfam" id="PF02557">
    <property type="entry name" value="VanY"/>
    <property type="match status" value="1"/>
</dbReference>
<keyword evidence="3" id="KW-1185">Reference proteome</keyword>
<organism evidence="2 3">
    <name type="scientific">Clostridium sartagoforme AAU1</name>
    <dbReference type="NCBI Taxonomy" id="1202534"/>
    <lineage>
        <taxon>Bacteria</taxon>
        <taxon>Bacillati</taxon>
        <taxon>Bacillota</taxon>
        <taxon>Clostridia</taxon>
        <taxon>Eubacteriales</taxon>
        <taxon>Clostridiaceae</taxon>
        <taxon>Clostridium</taxon>
    </lineage>
</organism>
<comment type="caution">
    <text evidence="2">The sequence shown here is derived from an EMBL/GenBank/DDBJ whole genome shotgun (WGS) entry which is preliminary data.</text>
</comment>
<dbReference type="Proteomes" id="UP000013988">
    <property type="component" value="Unassembled WGS sequence"/>
</dbReference>
<dbReference type="SUPFAM" id="SSF55166">
    <property type="entry name" value="Hedgehog/DD-peptidase"/>
    <property type="match status" value="1"/>
</dbReference>
<keyword evidence="2" id="KW-0645">Protease</keyword>
<keyword evidence="2" id="KW-0378">Hydrolase</keyword>
<dbReference type="InterPro" id="IPR052179">
    <property type="entry name" value="DD-CPase-like"/>
</dbReference>
<sequence>MSKFKKRRIRRIRRMILLGITFILSTIIIEKLIKIQNINNEQINISKGETNFESKSINNINNNIKSIILVNKTFGLEKGYEPEDLVEIEVKSNKEILLRREANKNLERMFEDAKKEGINLLAVSGYRSYEYQEDVYNNEVYNNGKEYADKYVAKPGYSEHQTGLVVDVLAVNYTKMDENFENTKECMWLHKNIHKYGFILRYLKGKENITGYNYEPWHIRYVGTEHSLKIKEKDLTLEEYLGKS</sequence>
<dbReference type="CDD" id="cd14852">
    <property type="entry name" value="LD-carboxypeptidase"/>
    <property type="match status" value="1"/>
</dbReference>
<dbReference type="PATRIC" id="fig|1202534.3.peg.2274"/>
<accession>R9C7J5</accession>
<dbReference type="Gene3D" id="3.30.1380.10">
    <property type="match status" value="1"/>
</dbReference>